<protein>
    <submittedName>
        <fullName evidence="1">Uncharacterized protein</fullName>
    </submittedName>
</protein>
<dbReference type="EMBL" id="GBRH01228192">
    <property type="protein sequence ID" value="JAD69703.1"/>
    <property type="molecule type" value="Transcribed_RNA"/>
</dbReference>
<reference evidence="1" key="2">
    <citation type="journal article" date="2015" name="Data Brief">
        <title>Shoot transcriptome of the giant reed, Arundo donax.</title>
        <authorList>
            <person name="Barrero R.A."/>
            <person name="Guerrero F.D."/>
            <person name="Moolhuijzen P."/>
            <person name="Goolsby J.A."/>
            <person name="Tidwell J."/>
            <person name="Bellgard S.E."/>
            <person name="Bellgard M.I."/>
        </authorList>
    </citation>
    <scope>NUCLEOTIDE SEQUENCE</scope>
    <source>
        <tissue evidence="1">Shoot tissue taken approximately 20 cm above the soil surface</tissue>
    </source>
</reference>
<reference evidence="1" key="1">
    <citation type="submission" date="2014-09" db="EMBL/GenBank/DDBJ databases">
        <authorList>
            <person name="Magalhaes I.L.F."/>
            <person name="Oliveira U."/>
            <person name="Santos F.R."/>
            <person name="Vidigal T.H.D.A."/>
            <person name="Brescovit A.D."/>
            <person name="Santos A.J."/>
        </authorList>
    </citation>
    <scope>NUCLEOTIDE SEQUENCE</scope>
    <source>
        <tissue evidence="1">Shoot tissue taken approximately 20 cm above the soil surface</tissue>
    </source>
</reference>
<organism evidence="1">
    <name type="scientific">Arundo donax</name>
    <name type="common">Giant reed</name>
    <name type="synonym">Donax arundinaceus</name>
    <dbReference type="NCBI Taxonomy" id="35708"/>
    <lineage>
        <taxon>Eukaryota</taxon>
        <taxon>Viridiplantae</taxon>
        <taxon>Streptophyta</taxon>
        <taxon>Embryophyta</taxon>
        <taxon>Tracheophyta</taxon>
        <taxon>Spermatophyta</taxon>
        <taxon>Magnoliopsida</taxon>
        <taxon>Liliopsida</taxon>
        <taxon>Poales</taxon>
        <taxon>Poaceae</taxon>
        <taxon>PACMAD clade</taxon>
        <taxon>Arundinoideae</taxon>
        <taxon>Arundineae</taxon>
        <taxon>Arundo</taxon>
    </lineage>
</organism>
<proteinExistence type="predicted"/>
<name>A0A0A9C5H6_ARUDO</name>
<accession>A0A0A9C5H6</accession>
<sequence length="39" mass="4709">MGRWADYRRILKGSSVTMEWRIGTRQNTLECAVRRRKLN</sequence>
<dbReference type="AlphaFoldDB" id="A0A0A9C5H6"/>
<evidence type="ECO:0000313" key="1">
    <source>
        <dbReference type="EMBL" id="JAD69703.1"/>
    </source>
</evidence>